<name>A0ABM8SX60_9BURK</name>
<evidence type="ECO:0000256" key="1">
    <source>
        <dbReference type="ARBA" id="ARBA00023172"/>
    </source>
</evidence>
<dbReference type="SUPFAM" id="SSF56349">
    <property type="entry name" value="DNA breaking-rejoining enzymes"/>
    <property type="match status" value="1"/>
</dbReference>
<keyword evidence="1" id="KW-0233">DNA recombination</keyword>
<dbReference type="InterPro" id="IPR011010">
    <property type="entry name" value="DNA_brk_join_enz"/>
</dbReference>
<dbReference type="CDD" id="cd00397">
    <property type="entry name" value="DNA_BRE_C"/>
    <property type="match status" value="1"/>
</dbReference>
<dbReference type="InterPro" id="IPR013762">
    <property type="entry name" value="Integrase-like_cat_sf"/>
</dbReference>
<gene>
    <name evidence="3" type="primary">xerC_9</name>
    <name evidence="3" type="ORF">R69888_06908</name>
</gene>
<dbReference type="Gene3D" id="1.10.443.10">
    <property type="entry name" value="Intergrase catalytic core"/>
    <property type="match status" value="1"/>
</dbReference>
<dbReference type="Proteomes" id="UP000672526">
    <property type="component" value="Unassembled WGS sequence"/>
</dbReference>
<evidence type="ECO:0000259" key="2">
    <source>
        <dbReference type="Pfam" id="PF00589"/>
    </source>
</evidence>
<evidence type="ECO:0000313" key="3">
    <source>
        <dbReference type="EMBL" id="CAE6839411.1"/>
    </source>
</evidence>
<keyword evidence="4" id="KW-1185">Reference proteome</keyword>
<dbReference type="Pfam" id="PF00589">
    <property type="entry name" value="Phage_integrase"/>
    <property type="match status" value="1"/>
</dbReference>
<comment type="caution">
    <text evidence="3">The sequence shown here is derived from an EMBL/GenBank/DDBJ whole genome shotgun (WGS) entry which is preliminary data.</text>
</comment>
<dbReference type="InterPro" id="IPR002104">
    <property type="entry name" value="Integrase_catalytic"/>
</dbReference>
<reference evidence="3 4" key="1">
    <citation type="submission" date="2021-02" db="EMBL/GenBank/DDBJ databases">
        <authorList>
            <person name="Vanwijnsberghe S."/>
        </authorList>
    </citation>
    <scope>NUCLEOTIDE SEQUENCE [LARGE SCALE GENOMIC DNA]</scope>
    <source>
        <strain evidence="3 4">LMG 31837</strain>
    </source>
</reference>
<protein>
    <submittedName>
        <fullName evidence="3">Tyrosine recombinase XerC</fullName>
    </submittedName>
</protein>
<proteinExistence type="predicted"/>
<sequence length="92" mass="10238">MTPRLPVERDATIFYRAADVIATGQPATAEKLRRASPHWMRHTHATHALAREAELTTVRDNPRHASIATTSIYLQSDQVKRASQMDPTFAAG</sequence>
<feature type="domain" description="Tyr recombinase" evidence="2">
    <location>
        <begin position="33"/>
        <end position="77"/>
    </location>
</feature>
<accession>A0ABM8SX60</accession>
<evidence type="ECO:0000313" key="4">
    <source>
        <dbReference type="Proteomes" id="UP000672526"/>
    </source>
</evidence>
<organism evidence="3 4">
    <name type="scientific">Paraburkholderia haematera</name>
    <dbReference type="NCBI Taxonomy" id="2793077"/>
    <lineage>
        <taxon>Bacteria</taxon>
        <taxon>Pseudomonadati</taxon>
        <taxon>Pseudomonadota</taxon>
        <taxon>Betaproteobacteria</taxon>
        <taxon>Burkholderiales</taxon>
        <taxon>Burkholderiaceae</taxon>
        <taxon>Paraburkholderia</taxon>
    </lineage>
</organism>
<dbReference type="EMBL" id="CAJNBK010000048">
    <property type="protein sequence ID" value="CAE6839411.1"/>
    <property type="molecule type" value="Genomic_DNA"/>
</dbReference>